<name>A0ABU1B081_9BACT</name>
<protein>
    <submittedName>
        <fullName evidence="1">Uncharacterized protein</fullName>
    </submittedName>
</protein>
<proteinExistence type="predicted"/>
<accession>A0ABU1B081</accession>
<dbReference type="Proteomes" id="UP001225316">
    <property type="component" value="Unassembled WGS sequence"/>
</dbReference>
<sequence length="117" mass="13359">MITIKAYLNGEQLAIAGDEKLRLLLGTVAIFTRNENEYEMHLELGGVTNESGHINWLSQKEFRNGDTITFKIGGSEAPTLPTRITEPKSKKEIGILEWEKAKEIYEAHRHTYENIEE</sequence>
<evidence type="ECO:0000313" key="2">
    <source>
        <dbReference type="Proteomes" id="UP001225316"/>
    </source>
</evidence>
<gene>
    <name evidence="1" type="ORF">QEH52_19965</name>
</gene>
<comment type="caution">
    <text evidence="1">The sequence shown here is derived from an EMBL/GenBank/DDBJ whole genome shotgun (WGS) entry which is preliminary data.</text>
</comment>
<dbReference type="RefSeq" id="WP_308952724.1">
    <property type="nucleotide sequence ID" value="NZ_JARXHW010000187.1"/>
</dbReference>
<organism evidence="1 2">
    <name type="scientific">Thalassobacterium maritimum</name>
    <dbReference type="NCBI Taxonomy" id="3041265"/>
    <lineage>
        <taxon>Bacteria</taxon>
        <taxon>Pseudomonadati</taxon>
        <taxon>Verrucomicrobiota</taxon>
        <taxon>Opitutia</taxon>
        <taxon>Puniceicoccales</taxon>
        <taxon>Coraliomargaritaceae</taxon>
        <taxon>Thalassobacterium</taxon>
    </lineage>
</organism>
<reference evidence="1 2" key="1">
    <citation type="submission" date="2023-04" db="EMBL/GenBank/DDBJ databases">
        <title>A novel bacteria isolated from coastal sediment.</title>
        <authorList>
            <person name="Liu X.-J."/>
            <person name="Du Z.-J."/>
        </authorList>
    </citation>
    <scope>NUCLEOTIDE SEQUENCE [LARGE SCALE GENOMIC DNA]</scope>
    <source>
        <strain evidence="1 2">SDUM461003</strain>
    </source>
</reference>
<keyword evidence="2" id="KW-1185">Reference proteome</keyword>
<dbReference type="EMBL" id="JARXHW010000187">
    <property type="protein sequence ID" value="MDQ8209806.1"/>
    <property type="molecule type" value="Genomic_DNA"/>
</dbReference>
<evidence type="ECO:0000313" key="1">
    <source>
        <dbReference type="EMBL" id="MDQ8209806.1"/>
    </source>
</evidence>